<feature type="region of interest" description="Disordered" evidence="1">
    <location>
        <begin position="165"/>
        <end position="236"/>
    </location>
</feature>
<reference evidence="2" key="1">
    <citation type="submission" date="2020-06" db="EMBL/GenBank/DDBJ databases">
        <authorList>
            <consortium name="Plant Systems Biology data submission"/>
        </authorList>
    </citation>
    <scope>NUCLEOTIDE SEQUENCE</scope>
    <source>
        <strain evidence="2">D6</strain>
    </source>
</reference>
<evidence type="ECO:0000313" key="3">
    <source>
        <dbReference type="Proteomes" id="UP001153069"/>
    </source>
</evidence>
<proteinExistence type="predicted"/>
<name>A0A9N8E2B9_9STRA</name>
<dbReference type="EMBL" id="CAICTM010000473">
    <property type="protein sequence ID" value="CAB9511216.1"/>
    <property type="molecule type" value="Genomic_DNA"/>
</dbReference>
<comment type="caution">
    <text evidence="2">The sequence shown here is derived from an EMBL/GenBank/DDBJ whole genome shotgun (WGS) entry which is preliminary data.</text>
</comment>
<protein>
    <submittedName>
        <fullName evidence="2">Uncharacterized protein</fullName>
    </submittedName>
</protein>
<evidence type="ECO:0000256" key="1">
    <source>
        <dbReference type="SAM" id="MobiDB-lite"/>
    </source>
</evidence>
<gene>
    <name evidence="2" type="ORF">SEMRO_474_G150220.1</name>
</gene>
<dbReference type="AlphaFoldDB" id="A0A9N8E2B9"/>
<keyword evidence="3" id="KW-1185">Reference proteome</keyword>
<dbReference type="Proteomes" id="UP001153069">
    <property type="component" value="Unassembled WGS sequence"/>
</dbReference>
<organism evidence="2 3">
    <name type="scientific">Seminavis robusta</name>
    <dbReference type="NCBI Taxonomy" id="568900"/>
    <lineage>
        <taxon>Eukaryota</taxon>
        <taxon>Sar</taxon>
        <taxon>Stramenopiles</taxon>
        <taxon>Ochrophyta</taxon>
        <taxon>Bacillariophyta</taxon>
        <taxon>Bacillariophyceae</taxon>
        <taxon>Bacillariophycidae</taxon>
        <taxon>Naviculales</taxon>
        <taxon>Naviculaceae</taxon>
        <taxon>Seminavis</taxon>
    </lineage>
</organism>
<evidence type="ECO:0000313" key="2">
    <source>
        <dbReference type="EMBL" id="CAB9511216.1"/>
    </source>
</evidence>
<feature type="compositionally biased region" description="Polar residues" evidence="1">
    <location>
        <begin position="196"/>
        <end position="206"/>
    </location>
</feature>
<accession>A0A9N8E2B9</accession>
<sequence length="466" mass="51804">MCAATLNIAATGVAYDGIGFQGRTGILFLTTEKLVFREHGGCRYSRSWLWPSIKKTHVVPLAESSADDIEEVSSMIRTVKLFNCSNKAVSFQVPDDLVQELVEDLDTMMQQLRDKHGETVSRALQLALAAKAANEAAWACCEPCYDSDEERVYPEPMVMPSMKVETTKPKIKRAKSHGDAFLTTKTSKRSGKGESLTRSSSDLRGNSQRKLKTPSDRQLRGPGNSVRRNRNGTKQGKVTLLNSTMIITQDLFIRPSQQIAHDFVVRPTNNLIVKPTRRNIIDPTQEHVLRPAHEKVLKPAHNQMQQRIIKPAHNKILKPAHNKILKPAHNQMQQRIIKPAHNRILKPAHEKILKPAHNQMQQRIIKPAHNRILKPTHERILKPAARGVGLLPALSVDEATNDDGEAKKTDTEVRKSASSGFLSSVKKFPMKVNPLRRSHCDDPSASADIAMAHDGVPKVAVSATSA</sequence>